<evidence type="ECO:0008006" key="3">
    <source>
        <dbReference type="Google" id="ProtNLM"/>
    </source>
</evidence>
<evidence type="ECO:0000256" key="1">
    <source>
        <dbReference type="SAM" id="SignalP"/>
    </source>
</evidence>
<dbReference type="AlphaFoldDB" id="A0A654IGL0"/>
<keyword evidence="1" id="KW-0732">Signal</keyword>
<dbReference type="NCBIfam" id="TIGR02167">
    <property type="entry name" value="Liste_lipo_26"/>
    <property type="match status" value="2"/>
</dbReference>
<protein>
    <recommendedName>
        <fullName evidence="3">Lipoprotein</fullName>
    </recommendedName>
</protein>
<dbReference type="InterPro" id="IPR011889">
    <property type="entry name" value="Liste_lipo_26"/>
</dbReference>
<sequence length="345" mass="39954">MKIIKLASFLSLSISSLFVISCTSKTDNKNINNLNQIFKDYKSSFSTFHSYNDVLDQIKIYASDLNIKDVQLKDINKKNNLLVEDNIGNKNKIDFLVNKKVVSFYLDKVLKNKVETIYNNNKTEVIQLGYKKDGSNQIILDQISNLTIKVPKHLPLKINSLKSAFYESNAIKIENLDKWNTSNIIDASEMFKDAKKFNQNLNNWNVEKLQTSESMFEGAFSFNQNLNNWKTTSLKNTSKMFWSAVKFNQNLNNWNTKNVTNMSKMFKEAYMFNQNISNWNTDNVENMEGMFSNATSFDQNLSSWKVDKVTNATGFKENINLSKDKLPKFDKNILDTVDEVSEFEY</sequence>
<dbReference type="PROSITE" id="PS51257">
    <property type="entry name" value="PROKAR_LIPOPROTEIN"/>
    <property type="match status" value="1"/>
</dbReference>
<reference evidence="2" key="1">
    <citation type="submission" date="2019-11" db="EMBL/GenBank/DDBJ databases">
        <authorList>
            <person name="Falquet L."/>
            <person name="Falquet L."/>
        </authorList>
    </citation>
    <scope>NUCLEOTIDE SEQUENCE</scope>
    <source>
        <strain evidence="2">8756-13</strain>
    </source>
</reference>
<dbReference type="EMBL" id="LR739235">
    <property type="protein sequence ID" value="VZR97307.1"/>
    <property type="molecule type" value="Genomic_DNA"/>
</dbReference>
<dbReference type="InterPro" id="IPR005046">
    <property type="entry name" value="DUF285"/>
</dbReference>
<feature type="signal peptide" evidence="1">
    <location>
        <begin position="1"/>
        <end position="21"/>
    </location>
</feature>
<feature type="chain" id="PRO_5024984129" description="Lipoprotein" evidence="1">
    <location>
        <begin position="22"/>
        <end position="345"/>
    </location>
</feature>
<dbReference type="Pfam" id="PF03382">
    <property type="entry name" value="DUF285"/>
    <property type="match status" value="1"/>
</dbReference>
<organism evidence="2">
    <name type="scientific">Mycoplasma feriruminatoris</name>
    <dbReference type="NCBI Taxonomy" id="1179777"/>
    <lineage>
        <taxon>Bacteria</taxon>
        <taxon>Bacillati</taxon>
        <taxon>Mycoplasmatota</taxon>
        <taxon>Mollicutes</taxon>
        <taxon>Mycoplasmataceae</taxon>
        <taxon>Mycoplasma</taxon>
    </lineage>
</organism>
<name>A0A654IGL0_9MOLU</name>
<gene>
    <name evidence="2" type="ORF">MF5295_00245</name>
</gene>
<proteinExistence type="predicted"/>
<evidence type="ECO:0000313" key="2">
    <source>
        <dbReference type="EMBL" id="VZR97307.1"/>
    </source>
</evidence>
<accession>A0A654IGL0</accession>